<evidence type="ECO:0000313" key="1">
    <source>
        <dbReference type="EMBL" id="PRQ34290.1"/>
    </source>
</evidence>
<protein>
    <submittedName>
        <fullName evidence="1">Uncharacterized protein</fullName>
    </submittedName>
</protein>
<name>A0A2P6QJD5_ROSCH</name>
<comment type="caution">
    <text evidence="1">The sequence shown here is derived from an EMBL/GenBank/DDBJ whole genome shotgun (WGS) entry which is preliminary data.</text>
</comment>
<keyword evidence="2" id="KW-1185">Reference proteome</keyword>
<organism evidence="1 2">
    <name type="scientific">Rosa chinensis</name>
    <name type="common">China rose</name>
    <dbReference type="NCBI Taxonomy" id="74649"/>
    <lineage>
        <taxon>Eukaryota</taxon>
        <taxon>Viridiplantae</taxon>
        <taxon>Streptophyta</taxon>
        <taxon>Embryophyta</taxon>
        <taxon>Tracheophyta</taxon>
        <taxon>Spermatophyta</taxon>
        <taxon>Magnoliopsida</taxon>
        <taxon>eudicotyledons</taxon>
        <taxon>Gunneridae</taxon>
        <taxon>Pentapetalae</taxon>
        <taxon>rosids</taxon>
        <taxon>fabids</taxon>
        <taxon>Rosales</taxon>
        <taxon>Rosaceae</taxon>
        <taxon>Rosoideae</taxon>
        <taxon>Rosoideae incertae sedis</taxon>
        <taxon>Rosa</taxon>
    </lineage>
</organism>
<accession>A0A2P6QJD5</accession>
<dbReference type="AlphaFoldDB" id="A0A2P6QJD5"/>
<dbReference type="Proteomes" id="UP000238479">
    <property type="component" value="Chromosome 5"/>
</dbReference>
<reference evidence="1 2" key="1">
    <citation type="journal article" date="2018" name="Nat. Genet.">
        <title>The Rosa genome provides new insights in the design of modern roses.</title>
        <authorList>
            <person name="Bendahmane M."/>
        </authorList>
    </citation>
    <scope>NUCLEOTIDE SEQUENCE [LARGE SCALE GENOMIC DNA]</scope>
    <source>
        <strain evidence="2">cv. Old Blush</strain>
    </source>
</reference>
<sequence length="69" mass="7985">MMFSAFTSNSCCSVHILKHLCGEETLRIPKDEEPSCDRVRRLANHTFSHMGKHYPWNCVDGYGWKIQGQ</sequence>
<dbReference type="EMBL" id="PDCK01000043">
    <property type="protein sequence ID" value="PRQ34290.1"/>
    <property type="molecule type" value="Genomic_DNA"/>
</dbReference>
<dbReference type="Gramene" id="PRQ34290">
    <property type="protein sequence ID" value="PRQ34290"/>
    <property type="gene ID" value="RchiOBHm_Chr5g0067171"/>
</dbReference>
<gene>
    <name evidence="1" type="ORF">RchiOBHm_Chr5g0067171</name>
</gene>
<proteinExistence type="predicted"/>
<evidence type="ECO:0000313" key="2">
    <source>
        <dbReference type="Proteomes" id="UP000238479"/>
    </source>
</evidence>